<feature type="domain" description="Peptidase S9 prolyl oligopeptidase catalytic" evidence="2">
    <location>
        <begin position="277"/>
        <end position="352"/>
    </location>
</feature>
<feature type="domain" description="BD-FAE-like" evidence="3">
    <location>
        <begin position="41"/>
        <end position="142"/>
    </location>
</feature>
<dbReference type="EMBL" id="JAACJJ010000001">
    <property type="protein sequence ID" value="KAF5331120.1"/>
    <property type="molecule type" value="Genomic_DNA"/>
</dbReference>
<evidence type="ECO:0000256" key="1">
    <source>
        <dbReference type="ARBA" id="ARBA00022801"/>
    </source>
</evidence>
<evidence type="ECO:0008006" key="6">
    <source>
        <dbReference type="Google" id="ProtNLM"/>
    </source>
</evidence>
<dbReference type="Gene3D" id="3.40.50.1820">
    <property type="entry name" value="alpha/beta hydrolase"/>
    <property type="match status" value="1"/>
</dbReference>
<comment type="caution">
    <text evidence="4">The sequence shown here is derived from an EMBL/GenBank/DDBJ whole genome shotgun (WGS) entry which is preliminary data.</text>
</comment>
<dbReference type="Pfam" id="PF20434">
    <property type="entry name" value="BD-FAE"/>
    <property type="match status" value="1"/>
</dbReference>
<dbReference type="AlphaFoldDB" id="A0A8H5FBQ1"/>
<keyword evidence="5" id="KW-1185">Reference proteome</keyword>
<reference evidence="4 5" key="1">
    <citation type="journal article" date="2020" name="ISME J.">
        <title>Uncovering the hidden diversity of litter-decomposition mechanisms in mushroom-forming fungi.</title>
        <authorList>
            <person name="Floudas D."/>
            <person name="Bentzer J."/>
            <person name="Ahren D."/>
            <person name="Johansson T."/>
            <person name="Persson P."/>
            <person name="Tunlid A."/>
        </authorList>
    </citation>
    <scope>NUCLEOTIDE SEQUENCE [LARGE SCALE GENOMIC DNA]</scope>
    <source>
        <strain evidence="4 5">CBS 101986</strain>
    </source>
</reference>
<dbReference type="InterPro" id="IPR050300">
    <property type="entry name" value="GDXG_lipolytic_enzyme"/>
</dbReference>
<evidence type="ECO:0000313" key="4">
    <source>
        <dbReference type="EMBL" id="KAF5331120.1"/>
    </source>
</evidence>
<dbReference type="InterPro" id="IPR049492">
    <property type="entry name" value="BD-FAE-like_dom"/>
</dbReference>
<dbReference type="GO" id="GO:0006508">
    <property type="term" value="P:proteolysis"/>
    <property type="evidence" value="ECO:0007669"/>
    <property type="project" value="InterPro"/>
</dbReference>
<dbReference type="Pfam" id="PF00326">
    <property type="entry name" value="Peptidase_S9"/>
    <property type="match status" value="1"/>
</dbReference>
<dbReference type="Proteomes" id="UP000567179">
    <property type="component" value="Unassembled WGS sequence"/>
</dbReference>
<dbReference type="PANTHER" id="PTHR48081:SF3">
    <property type="entry name" value="ALPHA_BETA HYDROLASE FOLD-3 DOMAIN-CONTAINING PROTEIN"/>
    <property type="match status" value="1"/>
</dbReference>
<dbReference type="InterPro" id="IPR001375">
    <property type="entry name" value="Peptidase_S9_cat"/>
</dbReference>
<accession>A0A8H5FBQ1</accession>
<dbReference type="SUPFAM" id="SSF53474">
    <property type="entry name" value="alpha/beta-Hydrolases"/>
    <property type="match status" value="1"/>
</dbReference>
<name>A0A8H5FBQ1_9AGAR</name>
<evidence type="ECO:0000313" key="5">
    <source>
        <dbReference type="Proteomes" id="UP000567179"/>
    </source>
</evidence>
<keyword evidence="1" id="KW-0378">Hydrolase</keyword>
<proteinExistence type="predicted"/>
<sequence>MNRPSVKPTATGAYKYVGPENTPIAFNLYLPTPVVVPGGTLTLPIVVYFHGGGLAVGDLTFFPQWLYDRVMSLGYAFLSANYQLLPPGTVHDVIQDIQDLFTYLDNNNIALEDKRLFKADMNRVAVTGSSSGGHCAYLAGLHCAPKPKAIFAMYAIGGSLFTPCYLEEKTTAGQNLPDPGPLRQFLHPFEGGSKQTVSTSDVAFDPVTKAPTNIRMGISPLYLQRGIVLDYYSGLHEPSLSSKLRKILATNPNATSKDFKQAIPVSQRYMFPELNVSATWPPTLLFHGDADTSVLVSESQHLTKLLKEAGADAEIMIAAGQEHIFDLDPTSEAQWARQYNTVKDFFFRHLGET</sequence>
<dbReference type="OrthoDB" id="19653at2759"/>
<protein>
    <recommendedName>
        <fullName evidence="6">Alpha/beta hydrolase fold-3 domain-containing protein</fullName>
    </recommendedName>
</protein>
<dbReference type="InterPro" id="IPR029058">
    <property type="entry name" value="AB_hydrolase_fold"/>
</dbReference>
<gene>
    <name evidence="4" type="ORF">D9619_005376</name>
</gene>
<dbReference type="PANTHER" id="PTHR48081">
    <property type="entry name" value="AB HYDROLASE SUPERFAMILY PROTEIN C4A8.06C"/>
    <property type="match status" value="1"/>
</dbReference>
<evidence type="ECO:0000259" key="3">
    <source>
        <dbReference type="Pfam" id="PF20434"/>
    </source>
</evidence>
<dbReference type="GO" id="GO:0008236">
    <property type="term" value="F:serine-type peptidase activity"/>
    <property type="evidence" value="ECO:0007669"/>
    <property type="project" value="InterPro"/>
</dbReference>
<organism evidence="4 5">
    <name type="scientific">Psilocybe cf. subviscida</name>
    <dbReference type="NCBI Taxonomy" id="2480587"/>
    <lineage>
        <taxon>Eukaryota</taxon>
        <taxon>Fungi</taxon>
        <taxon>Dikarya</taxon>
        <taxon>Basidiomycota</taxon>
        <taxon>Agaricomycotina</taxon>
        <taxon>Agaricomycetes</taxon>
        <taxon>Agaricomycetidae</taxon>
        <taxon>Agaricales</taxon>
        <taxon>Agaricineae</taxon>
        <taxon>Strophariaceae</taxon>
        <taxon>Psilocybe</taxon>
    </lineage>
</organism>
<evidence type="ECO:0000259" key="2">
    <source>
        <dbReference type="Pfam" id="PF00326"/>
    </source>
</evidence>